<dbReference type="SUPFAM" id="SSF49785">
    <property type="entry name" value="Galactose-binding domain-like"/>
    <property type="match status" value="1"/>
</dbReference>
<protein>
    <submittedName>
        <fullName evidence="3">CIA30 family protein</fullName>
    </submittedName>
</protein>
<dbReference type="Pfam" id="PF01979">
    <property type="entry name" value="Amidohydro_1"/>
    <property type="match status" value="1"/>
</dbReference>
<feature type="domain" description="Amidohydrolase-related" evidence="1">
    <location>
        <begin position="100"/>
        <end position="439"/>
    </location>
</feature>
<feature type="domain" description="NADH:ubiquinone oxidoreductase intermediate-associated protein 30" evidence="2">
    <location>
        <begin position="472"/>
        <end position="588"/>
    </location>
</feature>
<dbReference type="InterPro" id="IPR013857">
    <property type="entry name" value="NADH-UbQ_OxRdtase-assoc_prot30"/>
</dbReference>
<dbReference type="Gene3D" id="3.30.110.90">
    <property type="entry name" value="Amidohydrolase"/>
    <property type="match status" value="1"/>
</dbReference>
<evidence type="ECO:0000259" key="1">
    <source>
        <dbReference type="Pfam" id="PF01979"/>
    </source>
</evidence>
<proteinExistence type="predicted"/>
<name>A0A7Z0QPF2_9GAMM</name>
<comment type="caution">
    <text evidence="3">The sequence shown here is derived from an EMBL/GenBank/DDBJ whole genome shotgun (WGS) entry which is preliminary data.</text>
</comment>
<accession>A0A7Z0QPF2</accession>
<dbReference type="Proteomes" id="UP000589896">
    <property type="component" value="Unassembled WGS sequence"/>
</dbReference>
<dbReference type="PANTHER" id="PTHR43135:SF3">
    <property type="entry name" value="ALPHA-D-RIBOSE 1-METHYLPHOSPHONATE 5-TRIPHOSPHATE DIPHOSPHATASE"/>
    <property type="match status" value="1"/>
</dbReference>
<dbReference type="InterPro" id="IPR008979">
    <property type="entry name" value="Galactose-bd-like_sf"/>
</dbReference>
<sequence length="611" mass="62957">MGRQANGWRARVPDMLAVATLVAAVGAAFAMETRASAPSVAPADAGGDAGAFAIRDVRIFDGAEVIERGTVLVRDGRIEAVGRDPDIPDGIAVVDGAGRTLLPGLIDAHVHAWGDAQADMLRFGVTGGLDMHGVRGRAAGLRAQRDDMGNASQADLWAAGTAVTAEGGHGTQYGFPVPAVGADTDVEAFTAERIDEGADFIKIIVEDMSGYGDRRIPSLDASQVRSAVSAARARSRLAVAHVSTLDSARAVLDAGVDGLVHVFDDAPADPAFVRDIARRDAFVVPTLVVIASVAGTGEGARLAADPAVAPRLSATQRGTLEAPFPLAPQPRRLADAIASVRALHAAGVTLLAGSDAPNPGTAQGASLHGELALLVQAGLSPAQALAAATSLPAARFGLADRGRIAPGHRADLLLVDGDPLRDITRTRHIVAVWKNGRPVALDTSTAAGDDTTASPAAGLASDFARSLSARYGSWSTTTDQMAGGASTVDHSVTDGALLVRGEVRPGFAYPWSGMMFFPAAKPMEPVDLSARTSLVFRVRGDGRTYSAMLFSGPADNALPAVLPFVAGPDWTEVRLPLADFRGADLGRVRGIAWTAGTPGAFEFALDDVALD</sequence>
<dbReference type="GO" id="GO:0016810">
    <property type="term" value="F:hydrolase activity, acting on carbon-nitrogen (but not peptide) bonds"/>
    <property type="evidence" value="ECO:0007669"/>
    <property type="project" value="InterPro"/>
</dbReference>
<keyword evidence="4" id="KW-1185">Reference proteome</keyword>
<dbReference type="PANTHER" id="PTHR43135">
    <property type="entry name" value="ALPHA-D-RIBOSE 1-METHYLPHOSPHONATE 5-TRIPHOSPHATE DIPHOSPHATASE"/>
    <property type="match status" value="1"/>
</dbReference>
<dbReference type="Gene3D" id="2.30.40.10">
    <property type="entry name" value="Urease, subunit C, domain 1"/>
    <property type="match status" value="1"/>
</dbReference>
<dbReference type="InterPro" id="IPR006680">
    <property type="entry name" value="Amidohydro-rel"/>
</dbReference>
<dbReference type="RefSeq" id="WP_180543682.1">
    <property type="nucleotide sequence ID" value="NZ_JACCJZ010000008.1"/>
</dbReference>
<gene>
    <name evidence="3" type="ORF">H0E82_03255</name>
</gene>
<dbReference type="Gene3D" id="3.40.50.10910">
    <property type="entry name" value="Amidohydrolase"/>
    <property type="match status" value="1"/>
</dbReference>
<organism evidence="3 4">
    <name type="scientific">Luteimonas deserti</name>
    <dbReference type="NCBI Taxonomy" id="2752306"/>
    <lineage>
        <taxon>Bacteria</taxon>
        <taxon>Pseudomonadati</taxon>
        <taxon>Pseudomonadota</taxon>
        <taxon>Gammaproteobacteria</taxon>
        <taxon>Lysobacterales</taxon>
        <taxon>Lysobacteraceae</taxon>
        <taxon>Luteimonas</taxon>
    </lineage>
</organism>
<evidence type="ECO:0000313" key="4">
    <source>
        <dbReference type="Proteomes" id="UP000589896"/>
    </source>
</evidence>
<dbReference type="EMBL" id="JACCJZ010000008">
    <property type="protein sequence ID" value="NYZ61784.1"/>
    <property type="molecule type" value="Genomic_DNA"/>
</dbReference>
<dbReference type="InterPro" id="IPR032466">
    <property type="entry name" value="Metal_Hydrolase"/>
</dbReference>
<dbReference type="InterPro" id="IPR051781">
    <property type="entry name" value="Metallo-dep_Hydrolase"/>
</dbReference>
<dbReference type="InterPro" id="IPR011059">
    <property type="entry name" value="Metal-dep_hydrolase_composite"/>
</dbReference>
<dbReference type="SUPFAM" id="SSF51338">
    <property type="entry name" value="Composite domain of metallo-dependent hydrolases"/>
    <property type="match status" value="1"/>
</dbReference>
<dbReference type="Gene3D" id="2.60.120.430">
    <property type="entry name" value="Galactose-binding lectin"/>
    <property type="match status" value="1"/>
</dbReference>
<dbReference type="SUPFAM" id="SSF51556">
    <property type="entry name" value="Metallo-dependent hydrolases"/>
    <property type="match status" value="1"/>
</dbReference>
<dbReference type="AlphaFoldDB" id="A0A7Z0QPF2"/>
<dbReference type="Pfam" id="PF08547">
    <property type="entry name" value="CIA30"/>
    <property type="match status" value="1"/>
</dbReference>
<dbReference type="Gene3D" id="1.20.58.520">
    <property type="entry name" value="Amidohydrolase"/>
    <property type="match status" value="1"/>
</dbReference>
<evidence type="ECO:0000259" key="2">
    <source>
        <dbReference type="Pfam" id="PF08547"/>
    </source>
</evidence>
<evidence type="ECO:0000313" key="3">
    <source>
        <dbReference type="EMBL" id="NYZ61784.1"/>
    </source>
</evidence>
<reference evidence="3 4" key="1">
    <citation type="submission" date="2020-07" db="EMBL/GenBank/DDBJ databases">
        <title>isolation of Luteimonas sp. SJ-16.</title>
        <authorList>
            <person name="Huang X.-X."/>
            <person name="Xu L."/>
            <person name="Sun J.-Q."/>
        </authorList>
    </citation>
    <scope>NUCLEOTIDE SEQUENCE [LARGE SCALE GENOMIC DNA]</scope>
    <source>
        <strain evidence="3 4">SJ-16</strain>
    </source>
</reference>